<dbReference type="Pfam" id="PF02958">
    <property type="entry name" value="EcKL"/>
    <property type="match status" value="1"/>
</dbReference>
<dbReference type="EMBL" id="WJQU01002498">
    <property type="protein sequence ID" value="KAJ6632788.1"/>
    <property type="molecule type" value="Genomic_DNA"/>
</dbReference>
<dbReference type="Proteomes" id="UP001151699">
    <property type="component" value="Unassembled WGS sequence"/>
</dbReference>
<dbReference type="PANTHER" id="PTHR11012:SF56">
    <property type="entry name" value="CHK KINASE-LIKE DOMAIN-CONTAINING PROTEIN-RELATED"/>
    <property type="match status" value="1"/>
</dbReference>
<evidence type="ECO:0000313" key="2">
    <source>
        <dbReference type="EMBL" id="KAJ6632788.1"/>
    </source>
</evidence>
<gene>
    <name evidence="2" type="ORF">Bhyg_15948</name>
</gene>
<evidence type="ECO:0000313" key="3">
    <source>
        <dbReference type="Proteomes" id="UP001151699"/>
    </source>
</evidence>
<dbReference type="AlphaFoldDB" id="A0A9Q0RV22"/>
<organism evidence="2 3">
    <name type="scientific">Pseudolycoriella hygida</name>
    <dbReference type="NCBI Taxonomy" id="35572"/>
    <lineage>
        <taxon>Eukaryota</taxon>
        <taxon>Metazoa</taxon>
        <taxon>Ecdysozoa</taxon>
        <taxon>Arthropoda</taxon>
        <taxon>Hexapoda</taxon>
        <taxon>Insecta</taxon>
        <taxon>Pterygota</taxon>
        <taxon>Neoptera</taxon>
        <taxon>Endopterygota</taxon>
        <taxon>Diptera</taxon>
        <taxon>Nematocera</taxon>
        <taxon>Sciaroidea</taxon>
        <taxon>Sciaridae</taxon>
        <taxon>Pseudolycoriella</taxon>
    </lineage>
</organism>
<dbReference type="OrthoDB" id="8250698at2759"/>
<protein>
    <recommendedName>
        <fullName evidence="1">CHK kinase-like domain-containing protein</fullName>
    </recommendedName>
</protein>
<dbReference type="InterPro" id="IPR011009">
    <property type="entry name" value="Kinase-like_dom_sf"/>
</dbReference>
<sequence length="425" mass="49123">MQSLINLLPECESISRMEDSTQVSSKWITSTLFEKAIASYKNEETIKIQDFIIETGFGEHLASTIFRCKIDFTSSNSENETLHVVVKAHPTDTDGRATFEGPLFQNEIRMYTSTLPAFHQLYERFGVKVDFAPELIYATFEPFPIIIIKDRNIDGYSTPRTPFEELEDSKMIIQRLSQFHAASYYLSEMDGIDFSEYSYSTYQNEALIYGLYSQPVKVFNEVLKTWDGYQHFIPKIEAYMEQIGEIGRKSQTPNKPGIGYNVLNHGDLHIRNILVKFNSQQRLQLFTFIDYQLSIFGSPAIDINYISSLLKRDSNGDIPFEDVVVYYHQQFAAALKSLGFLKEIPSLIDLNVELLRHGRTNVLMSIVFVPLLFVDWETMNFEDLMKTNEESGEISWNFTESIFSHPICKSILQRHLISFEHKGWL</sequence>
<name>A0A9Q0RV22_9DIPT</name>
<dbReference type="PANTHER" id="PTHR11012">
    <property type="entry name" value="PROTEIN KINASE-LIKE DOMAIN-CONTAINING"/>
    <property type="match status" value="1"/>
</dbReference>
<dbReference type="Gene3D" id="3.90.1200.10">
    <property type="match status" value="1"/>
</dbReference>
<dbReference type="SUPFAM" id="SSF56112">
    <property type="entry name" value="Protein kinase-like (PK-like)"/>
    <property type="match status" value="1"/>
</dbReference>
<feature type="domain" description="CHK kinase-like" evidence="1">
    <location>
        <begin position="146"/>
        <end position="337"/>
    </location>
</feature>
<keyword evidence="3" id="KW-1185">Reference proteome</keyword>
<evidence type="ECO:0000259" key="1">
    <source>
        <dbReference type="SMART" id="SM00587"/>
    </source>
</evidence>
<proteinExistence type="predicted"/>
<dbReference type="SMART" id="SM00587">
    <property type="entry name" value="CHK"/>
    <property type="match status" value="1"/>
</dbReference>
<accession>A0A9Q0RV22</accession>
<dbReference type="InterPro" id="IPR004119">
    <property type="entry name" value="EcKL"/>
</dbReference>
<comment type="caution">
    <text evidence="2">The sequence shown here is derived from an EMBL/GenBank/DDBJ whole genome shotgun (WGS) entry which is preliminary data.</text>
</comment>
<reference evidence="2" key="1">
    <citation type="submission" date="2022-07" db="EMBL/GenBank/DDBJ databases">
        <authorList>
            <person name="Trinca V."/>
            <person name="Uliana J.V.C."/>
            <person name="Torres T.T."/>
            <person name="Ward R.J."/>
            <person name="Monesi N."/>
        </authorList>
    </citation>
    <scope>NUCLEOTIDE SEQUENCE</scope>
    <source>
        <strain evidence="2">HSMRA1968</strain>
        <tissue evidence="2">Whole embryos</tissue>
    </source>
</reference>
<dbReference type="InterPro" id="IPR015897">
    <property type="entry name" value="CHK_kinase-like"/>
</dbReference>